<protein>
    <submittedName>
        <fullName evidence="1">Uncharacterized protein</fullName>
    </submittedName>
</protein>
<keyword evidence="2" id="KW-1185">Reference proteome</keyword>
<organism evidence="1 2">
    <name type="scientific">Hypsizygus marmoreus</name>
    <name type="common">White beech mushroom</name>
    <name type="synonym">Agaricus marmoreus</name>
    <dbReference type="NCBI Taxonomy" id="39966"/>
    <lineage>
        <taxon>Eukaryota</taxon>
        <taxon>Fungi</taxon>
        <taxon>Dikarya</taxon>
        <taxon>Basidiomycota</taxon>
        <taxon>Agaricomycotina</taxon>
        <taxon>Agaricomycetes</taxon>
        <taxon>Agaricomycetidae</taxon>
        <taxon>Agaricales</taxon>
        <taxon>Tricholomatineae</taxon>
        <taxon>Lyophyllaceae</taxon>
        <taxon>Hypsizygus</taxon>
    </lineage>
</organism>
<comment type="caution">
    <text evidence="1">The sequence shown here is derived from an EMBL/GenBank/DDBJ whole genome shotgun (WGS) entry which is preliminary data.</text>
</comment>
<name>A0A369K9J8_HYPMA</name>
<gene>
    <name evidence="1" type="ORF">Hypma_014091</name>
</gene>
<evidence type="ECO:0000313" key="2">
    <source>
        <dbReference type="Proteomes" id="UP000076154"/>
    </source>
</evidence>
<dbReference type="InParanoid" id="A0A369K9J8"/>
<reference evidence="1" key="1">
    <citation type="submission" date="2018-04" db="EMBL/GenBank/DDBJ databases">
        <title>Whole genome sequencing of Hypsizygus marmoreus.</title>
        <authorList>
            <person name="Choi I.-G."/>
            <person name="Min B."/>
            <person name="Kim J.-G."/>
            <person name="Kim S."/>
            <person name="Oh Y.-L."/>
            <person name="Kong W.-S."/>
            <person name="Park H."/>
            <person name="Jeong J."/>
            <person name="Song E.-S."/>
        </authorList>
    </citation>
    <scope>NUCLEOTIDE SEQUENCE [LARGE SCALE GENOMIC DNA]</scope>
    <source>
        <strain evidence="1">51987-8</strain>
    </source>
</reference>
<dbReference type="OrthoDB" id="2609391at2759"/>
<proteinExistence type="predicted"/>
<evidence type="ECO:0000313" key="1">
    <source>
        <dbReference type="EMBL" id="RDB30120.1"/>
    </source>
</evidence>
<accession>A0A369K9J8</accession>
<dbReference type="AlphaFoldDB" id="A0A369K9J8"/>
<sequence length="392" mass="45490">MNTTGSDDTLNASFSALALKSPVSHSNAKPEEEETVEPQVIRISPREVPFMRISAMPEAARYSPRYYLYGWPVHFEHFIELAKRSGYRPREFSDEYTTLDAILYIRREAGYKWAHATLGVVDSECEGYALSDPAPYAGERMMYMITIFTNSEMLRDHVPTGPQMLKLAKYFEYRVPKWYKDARPSSCFDLYYHTVLDKSKSTAYSDTLGVSFSALTLQTPFSRSNAKPEEEEVPMKAQVIRIEPREMPFIRISAMPESARYSPRYYFYGWPVHFEPFIELAKKSGYRPQEVAHEYTMLDAVMYIRRESGYKWAHATAGVVEADCEEYALSESAPYAGEKMMYMITIFTNSKMLRDRVPTGPQMLKLAKIFEYRVPRWYKDARPSSDFELYCM</sequence>
<dbReference type="EMBL" id="LUEZ02000009">
    <property type="protein sequence ID" value="RDB30120.1"/>
    <property type="molecule type" value="Genomic_DNA"/>
</dbReference>
<dbReference type="Proteomes" id="UP000076154">
    <property type="component" value="Unassembled WGS sequence"/>
</dbReference>